<dbReference type="AlphaFoldDB" id="A0A319BGM7"/>
<name>A0A319BGM7_ASPVC</name>
<dbReference type="InterPro" id="IPR011009">
    <property type="entry name" value="Kinase-like_dom_sf"/>
</dbReference>
<evidence type="ECO:0000256" key="2">
    <source>
        <dbReference type="ARBA" id="ARBA00022840"/>
    </source>
</evidence>
<evidence type="ECO:0000259" key="3">
    <source>
        <dbReference type="PROSITE" id="PS50011"/>
    </source>
</evidence>
<accession>A0A319BGM7</accession>
<dbReference type="Proteomes" id="UP000248405">
    <property type="component" value="Unassembled WGS sequence"/>
</dbReference>
<reference evidence="4" key="1">
    <citation type="submission" date="2016-12" db="EMBL/GenBank/DDBJ databases">
        <title>The genomes of Aspergillus section Nigri reveals drivers in fungal speciation.</title>
        <authorList>
            <consortium name="DOE Joint Genome Institute"/>
            <person name="Vesth T.C."/>
            <person name="Nybo J."/>
            <person name="Theobald S."/>
            <person name="Brandl J."/>
            <person name="Frisvad J.C."/>
            <person name="Nielsen K.F."/>
            <person name="Lyhne E.K."/>
            <person name="Kogle M.E."/>
            <person name="Kuo A."/>
            <person name="Riley R."/>
            <person name="Clum A."/>
            <person name="Nolan M."/>
            <person name="Lipzen A."/>
            <person name="Salamov A."/>
            <person name="Henrissat B."/>
            <person name="Wiebenga A."/>
            <person name="De Vries R.P."/>
            <person name="Grigoriev I.V."/>
            <person name="Mortensen U.H."/>
            <person name="Andersen M.R."/>
            <person name="Baker S.E."/>
        </authorList>
    </citation>
    <scope>NUCLEOTIDE SEQUENCE [LARGE SCALE GENOMIC DNA]</scope>
    <source>
        <strain evidence="4">CBS 113365</strain>
    </source>
</reference>
<dbReference type="EMBL" id="KZ821618">
    <property type="protein sequence ID" value="PYH71767.1"/>
    <property type="molecule type" value="Genomic_DNA"/>
</dbReference>
<dbReference type="InterPro" id="IPR000719">
    <property type="entry name" value="Prot_kinase_dom"/>
</dbReference>
<feature type="domain" description="Protein kinase" evidence="3">
    <location>
        <begin position="55"/>
        <end position="290"/>
    </location>
</feature>
<dbReference type="GO" id="GO:0005886">
    <property type="term" value="C:plasma membrane"/>
    <property type="evidence" value="ECO:0007669"/>
    <property type="project" value="TreeGrafter"/>
</dbReference>
<dbReference type="PANTHER" id="PTHR27001:SF931">
    <property type="entry name" value="OS11G0664100 PROTEIN"/>
    <property type="match status" value="1"/>
</dbReference>
<proteinExistence type="predicted"/>
<evidence type="ECO:0000313" key="4">
    <source>
        <dbReference type="EMBL" id="PYH71767.1"/>
    </source>
</evidence>
<organism evidence="4 5">
    <name type="scientific">Aspergillus vadensis (strain CBS 113365 / IMI 142717 / IBT 24658)</name>
    <dbReference type="NCBI Taxonomy" id="1448311"/>
    <lineage>
        <taxon>Eukaryota</taxon>
        <taxon>Fungi</taxon>
        <taxon>Dikarya</taxon>
        <taxon>Ascomycota</taxon>
        <taxon>Pezizomycotina</taxon>
        <taxon>Eurotiomycetes</taxon>
        <taxon>Eurotiomycetidae</taxon>
        <taxon>Eurotiales</taxon>
        <taxon>Aspergillaceae</taxon>
        <taxon>Aspergillus</taxon>
        <taxon>Aspergillus subgen. Circumdati</taxon>
    </lineage>
</organism>
<keyword evidence="2" id="KW-0067">ATP-binding</keyword>
<dbReference type="PANTHER" id="PTHR27001">
    <property type="entry name" value="OS01G0253100 PROTEIN"/>
    <property type="match status" value="1"/>
</dbReference>
<keyword evidence="1" id="KW-0547">Nucleotide-binding</keyword>
<keyword evidence="5" id="KW-1185">Reference proteome</keyword>
<dbReference type="GeneID" id="37212695"/>
<dbReference type="Gene3D" id="1.10.510.10">
    <property type="entry name" value="Transferase(Phosphotransferase) domain 1"/>
    <property type="match status" value="1"/>
</dbReference>
<dbReference type="GO" id="GO:0005524">
    <property type="term" value="F:ATP binding"/>
    <property type="evidence" value="ECO:0007669"/>
    <property type="project" value="UniProtKB-KW"/>
</dbReference>
<evidence type="ECO:0000256" key="1">
    <source>
        <dbReference type="ARBA" id="ARBA00022741"/>
    </source>
</evidence>
<dbReference type="PROSITE" id="PS50011">
    <property type="entry name" value="PROTEIN_KINASE_DOM"/>
    <property type="match status" value="1"/>
</dbReference>
<dbReference type="RefSeq" id="XP_025565561.1">
    <property type="nucleotide sequence ID" value="XM_025708103.1"/>
</dbReference>
<sequence length="290" mass="32682">MPTTLRLLWYPLDTVFRSVYKILPSWKPGKVDVEEMDSSSSFRPKDVGHNSCYHFLEPPLTSTGHPGCCENCSSVYPPGVSEIIGLPDGSTVLKYPYIPGDRVGIEVEAELLKLVGSHPRIIASKGLNEHGLVPQYAKNGNVCDCFTWGRDIYFDQRLRCCEQAAGAVQLIHRKRVVHCDINVRNLLLDDNLDVLLVDFQGVLKSENGEKLLDGESRENSRAYMPRVHGDIANAKTDIFALGSLFYHIMTGHGPFPELNDWEYDEEIEERYKNGQFPTDSHACSHIRDKC</sequence>
<protein>
    <submittedName>
        <fullName evidence="4">Kinase-like protein</fullName>
    </submittedName>
</protein>
<dbReference type="OrthoDB" id="1668230at2759"/>
<evidence type="ECO:0000313" key="5">
    <source>
        <dbReference type="Proteomes" id="UP000248405"/>
    </source>
</evidence>
<gene>
    <name evidence="4" type="ORF">BO88DRAFT_412937</name>
</gene>
<dbReference type="SMART" id="SM00220">
    <property type="entry name" value="S_TKc"/>
    <property type="match status" value="1"/>
</dbReference>
<dbReference type="SUPFAM" id="SSF56112">
    <property type="entry name" value="Protein kinase-like (PK-like)"/>
    <property type="match status" value="1"/>
</dbReference>
<dbReference type="Pfam" id="PF00069">
    <property type="entry name" value="Pkinase"/>
    <property type="match status" value="1"/>
</dbReference>
<dbReference type="GO" id="GO:0004672">
    <property type="term" value="F:protein kinase activity"/>
    <property type="evidence" value="ECO:0007669"/>
    <property type="project" value="InterPro"/>
</dbReference>